<dbReference type="PANTHER" id="PTHR31900">
    <property type="entry name" value="F-BOX/RNI SUPERFAMILY PROTEIN-RELATED"/>
    <property type="match status" value="1"/>
</dbReference>
<organism evidence="2 3">
    <name type="scientific">Corchorus olitorius</name>
    <dbReference type="NCBI Taxonomy" id="93759"/>
    <lineage>
        <taxon>Eukaryota</taxon>
        <taxon>Viridiplantae</taxon>
        <taxon>Streptophyta</taxon>
        <taxon>Embryophyta</taxon>
        <taxon>Tracheophyta</taxon>
        <taxon>Spermatophyta</taxon>
        <taxon>Magnoliopsida</taxon>
        <taxon>eudicotyledons</taxon>
        <taxon>Gunneridae</taxon>
        <taxon>Pentapetalae</taxon>
        <taxon>rosids</taxon>
        <taxon>malvids</taxon>
        <taxon>Malvales</taxon>
        <taxon>Malvaceae</taxon>
        <taxon>Grewioideae</taxon>
        <taxon>Apeibeae</taxon>
        <taxon>Corchorus</taxon>
    </lineage>
</organism>
<gene>
    <name evidence="2" type="ORF">COLO4_05307</name>
</gene>
<proteinExistence type="predicted"/>
<dbReference type="PANTHER" id="PTHR31900:SF30">
    <property type="entry name" value="SUPERFAMILY PROTEIN, PUTATIVE-RELATED"/>
    <property type="match status" value="1"/>
</dbReference>
<evidence type="ECO:0000313" key="3">
    <source>
        <dbReference type="Proteomes" id="UP000187203"/>
    </source>
</evidence>
<comment type="caution">
    <text evidence="2">The sequence shown here is derived from an EMBL/GenBank/DDBJ whole genome shotgun (WGS) entry which is preliminary data.</text>
</comment>
<dbReference type="Pfam" id="PF08387">
    <property type="entry name" value="FBD"/>
    <property type="match status" value="1"/>
</dbReference>
<name>A0A1R3KR79_9ROSI</name>
<keyword evidence="3" id="KW-1185">Reference proteome</keyword>
<dbReference type="InterPro" id="IPR050232">
    <property type="entry name" value="FBL13/AtMIF1-like"/>
</dbReference>
<dbReference type="InterPro" id="IPR006566">
    <property type="entry name" value="FBD"/>
</dbReference>
<sequence length="219" mass="24853">MISGTKLKLFCYQGVFENDFCVFDAPSLEEADMVQLGSDDIEDNLEMQIAAYRCYKLFKGLANVKRLQVTNGSLEFLASAEELVSRLPSLPNLKHLAINEHEYAADFACIGLLKILQNSPCLESIDFKKGVYLSTYDENNDWTLDPVPPCFLTHLKTVTIRLFSASDQELHVVKTLLRTARILEELRFSSKLSREIQNVLLSLREESACDITFSKLNLF</sequence>
<evidence type="ECO:0000313" key="2">
    <source>
        <dbReference type="EMBL" id="OMP09603.1"/>
    </source>
</evidence>
<reference evidence="3" key="1">
    <citation type="submission" date="2013-09" db="EMBL/GenBank/DDBJ databases">
        <title>Corchorus olitorius genome sequencing.</title>
        <authorList>
            <person name="Alam M."/>
            <person name="Haque M.S."/>
            <person name="Islam M.S."/>
            <person name="Emdad E.M."/>
            <person name="Islam M.M."/>
            <person name="Ahmed B."/>
            <person name="Halim A."/>
            <person name="Hossen Q.M.M."/>
            <person name="Hossain M.Z."/>
            <person name="Ahmed R."/>
            <person name="Khan M.M."/>
            <person name="Islam R."/>
            <person name="Rashid M.M."/>
            <person name="Khan S.A."/>
            <person name="Rahman M.S."/>
            <person name="Alam M."/>
            <person name="Yahiya A.S."/>
            <person name="Khan M.S."/>
            <person name="Azam M.S."/>
            <person name="Haque T."/>
            <person name="Lashkar M.Z.H."/>
            <person name="Akhand A.I."/>
            <person name="Morshed G."/>
            <person name="Roy S."/>
            <person name="Uddin K.S."/>
            <person name="Rabeya T."/>
            <person name="Hossain A.S."/>
            <person name="Chowdhury A."/>
            <person name="Snigdha A.R."/>
            <person name="Mortoza M.S."/>
            <person name="Matin S.A."/>
            <person name="Hoque S.M.E."/>
            <person name="Islam M.K."/>
            <person name="Roy D.K."/>
            <person name="Haider R."/>
            <person name="Moosa M.M."/>
            <person name="Elias S.M."/>
            <person name="Hasan A.M."/>
            <person name="Jahan S."/>
            <person name="Shafiuddin M."/>
            <person name="Mahmood N."/>
            <person name="Shommy N.S."/>
        </authorList>
    </citation>
    <scope>NUCLEOTIDE SEQUENCE [LARGE SCALE GENOMIC DNA]</scope>
    <source>
        <strain evidence="3">cv. O-4</strain>
    </source>
</reference>
<dbReference type="AlphaFoldDB" id="A0A1R3KR79"/>
<dbReference type="SUPFAM" id="SSF52047">
    <property type="entry name" value="RNI-like"/>
    <property type="match status" value="1"/>
</dbReference>
<dbReference type="OrthoDB" id="650312at2759"/>
<evidence type="ECO:0000259" key="1">
    <source>
        <dbReference type="SMART" id="SM00579"/>
    </source>
</evidence>
<dbReference type="EMBL" id="AWUE01012297">
    <property type="protein sequence ID" value="OMP09603.1"/>
    <property type="molecule type" value="Genomic_DNA"/>
</dbReference>
<dbReference type="SMART" id="SM00579">
    <property type="entry name" value="FBD"/>
    <property type="match status" value="1"/>
</dbReference>
<protein>
    <recommendedName>
        <fullName evidence="1">FBD domain-containing protein</fullName>
    </recommendedName>
</protein>
<accession>A0A1R3KR79</accession>
<dbReference type="Proteomes" id="UP000187203">
    <property type="component" value="Unassembled WGS sequence"/>
</dbReference>
<feature type="domain" description="FBD" evidence="1">
    <location>
        <begin position="149"/>
        <end position="214"/>
    </location>
</feature>